<reference evidence="3 4" key="1">
    <citation type="submission" date="2021-12" db="EMBL/GenBank/DDBJ databases">
        <title>Discovery of the Pendulisporaceae a myxobacterial family with distinct sporulation behavior and unique specialized metabolism.</title>
        <authorList>
            <person name="Garcia R."/>
            <person name="Popoff A."/>
            <person name="Bader C.D."/>
            <person name="Loehr J."/>
            <person name="Walesch S."/>
            <person name="Walt C."/>
            <person name="Boldt J."/>
            <person name="Bunk B."/>
            <person name="Haeckl F.J.F.P.J."/>
            <person name="Gunesch A.P."/>
            <person name="Birkelbach J."/>
            <person name="Nuebel U."/>
            <person name="Pietschmann T."/>
            <person name="Bach T."/>
            <person name="Mueller R."/>
        </authorList>
    </citation>
    <scope>NUCLEOTIDE SEQUENCE [LARGE SCALE GENOMIC DNA]</scope>
    <source>
        <strain evidence="3 4">MSr12523</strain>
    </source>
</reference>
<accession>A0ABZ2JXU3</accession>
<evidence type="ECO:0000313" key="4">
    <source>
        <dbReference type="Proteomes" id="UP001379533"/>
    </source>
</evidence>
<dbReference type="EMBL" id="CP089982">
    <property type="protein sequence ID" value="WXA91256.1"/>
    <property type="molecule type" value="Genomic_DNA"/>
</dbReference>
<dbReference type="Pfam" id="PF24837">
    <property type="entry name" value="AMIN-like"/>
    <property type="match status" value="1"/>
</dbReference>
<dbReference type="InterPro" id="IPR056303">
    <property type="entry name" value="AMIN-like"/>
</dbReference>
<organism evidence="3 4">
    <name type="scientific">Pendulispora brunnea</name>
    <dbReference type="NCBI Taxonomy" id="2905690"/>
    <lineage>
        <taxon>Bacteria</taxon>
        <taxon>Pseudomonadati</taxon>
        <taxon>Myxococcota</taxon>
        <taxon>Myxococcia</taxon>
        <taxon>Myxococcales</taxon>
        <taxon>Sorangiineae</taxon>
        <taxon>Pendulisporaceae</taxon>
        <taxon>Pendulispora</taxon>
    </lineage>
</organism>
<keyword evidence="4" id="KW-1185">Reference proteome</keyword>
<dbReference type="Proteomes" id="UP001379533">
    <property type="component" value="Chromosome"/>
</dbReference>
<dbReference type="PROSITE" id="PS51257">
    <property type="entry name" value="PROKAR_LIPOPROTEIN"/>
    <property type="match status" value="1"/>
</dbReference>
<evidence type="ECO:0000259" key="2">
    <source>
        <dbReference type="Pfam" id="PF24837"/>
    </source>
</evidence>
<feature type="domain" description="AMIN-like" evidence="2">
    <location>
        <begin position="65"/>
        <end position="190"/>
    </location>
</feature>
<name>A0ABZ2JXU3_9BACT</name>
<proteinExistence type="predicted"/>
<feature type="chain" id="PRO_5045820760" description="AMIN-like domain-containing protein" evidence="1">
    <location>
        <begin position="23"/>
        <end position="190"/>
    </location>
</feature>
<gene>
    <name evidence="3" type="ORF">LZC95_32970</name>
</gene>
<dbReference type="RefSeq" id="WP_394841875.1">
    <property type="nucleotide sequence ID" value="NZ_CP089982.1"/>
</dbReference>
<sequence>MKLSLKHPLCGGIILSIVGVLAAGCAAEGVNGEENVAEASSELRPEWSTTPVTVRHDIDAPDFKTLKVAKQSGFDRSTFQFDTGIPGYDVRYVTNPAQCASGDPIRVAGAAYIQVQIQPANAYDLETEKPTYSPASIVDVKPNLASVKQLKMSCPGIEAETSYIIGVGAKKNFRVTELKNPPRIVVDVQQ</sequence>
<evidence type="ECO:0000313" key="3">
    <source>
        <dbReference type="EMBL" id="WXA91256.1"/>
    </source>
</evidence>
<keyword evidence="1" id="KW-0732">Signal</keyword>
<feature type="signal peptide" evidence="1">
    <location>
        <begin position="1"/>
        <end position="22"/>
    </location>
</feature>
<protein>
    <recommendedName>
        <fullName evidence="2">AMIN-like domain-containing protein</fullName>
    </recommendedName>
</protein>
<evidence type="ECO:0000256" key="1">
    <source>
        <dbReference type="SAM" id="SignalP"/>
    </source>
</evidence>